<feature type="non-terminal residue" evidence="2">
    <location>
        <position position="58"/>
    </location>
</feature>
<dbReference type="InterPro" id="IPR002560">
    <property type="entry name" value="Transposase_DDE"/>
</dbReference>
<gene>
    <name evidence="2" type="ORF">EVA_21905</name>
</gene>
<evidence type="ECO:0000313" key="2">
    <source>
        <dbReference type="EMBL" id="EJW89988.1"/>
    </source>
</evidence>
<comment type="caution">
    <text evidence="2">The sequence shown here is derived from an EMBL/GenBank/DDBJ whole genome shotgun (WGS) entry which is preliminary data.</text>
</comment>
<protein>
    <submittedName>
        <fullName evidence="2">Transposase family protein</fullName>
    </submittedName>
</protein>
<dbReference type="EMBL" id="AMCI01009128">
    <property type="protein sequence ID" value="EJW89988.1"/>
    <property type="molecule type" value="Genomic_DNA"/>
</dbReference>
<accession>J9F687</accession>
<reference evidence="2" key="1">
    <citation type="journal article" date="2012" name="PLoS ONE">
        <title>Gene sets for utilization of primary and secondary nutrition supplies in the distal gut of endangered iberian lynx.</title>
        <authorList>
            <person name="Alcaide M."/>
            <person name="Messina E."/>
            <person name="Richter M."/>
            <person name="Bargiela R."/>
            <person name="Peplies J."/>
            <person name="Huws S.A."/>
            <person name="Newbold C.J."/>
            <person name="Golyshin P.N."/>
            <person name="Simon M.A."/>
            <person name="Lopez G."/>
            <person name="Yakimov M.M."/>
            <person name="Ferrer M."/>
        </authorList>
    </citation>
    <scope>NUCLEOTIDE SEQUENCE</scope>
</reference>
<dbReference type="AlphaFoldDB" id="J9F687"/>
<dbReference type="Pfam" id="PF01610">
    <property type="entry name" value="DDE_Tnp_ISL3"/>
    <property type="match status" value="1"/>
</dbReference>
<proteinExistence type="predicted"/>
<organism evidence="2">
    <name type="scientific">gut metagenome</name>
    <dbReference type="NCBI Taxonomy" id="749906"/>
    <lineage>
        <taxon>unclassified sequences</taxon>
        <taxon>metagenomes</taxon>
        <taxon>organismal metagenomes</taxon>
    </lineage>
</organism>
<evidence type="ECO:0000259" key="1">
    <source>
        <dbReference type="Pfam" id="PF01610"/>
    </source>
</evidence>
<sequence length="58" mass="7016">MLAQSGDKWGESKKERARILFEQYPQMKEAYSLICKVRAIFKSHITRKEAKEKLHEWY</sequence>
<feature type="domain" description="Transposase IS204/IS1001/IS1096/IS1165 DDE" evidence="1">
    <location>
        <begin position="3"/>
        <end position="58"/>
    </location>
</feature>
<name>J9F687_9ZZZZ</name>